<proteinExistence type="predicted"/>
<dbReference type="AlphaFoldDB" id="A0A562V4F7"/>
<evidence type="ECO:0000259" key="6">
    <source>
        <dbReference type="Pfam" id="PF07291"/>
    </source>
</evidence>
<keyword evidence="4 5" id="KW-0472">Membrane</keyword>
<reference evidence="7 8" key="1">
    <citation type="journal article" date="2013" name="Stand. Genomic Sci.">
        <title>Genomic Encyclopedia of Type Strains, Phase I: The one thousand microbial genomes (KMG-I) project.</title>
        <authorList>
            <person name="Kyrpides N.C."/>
            <person name="Woyke T."/>
            <person name="Eisen J.A."/>
            <person name="Garrity G."/>
            <person name="Lilburn T.G."/>
            <person name="Beck B.J."/>
            <person name="Whitman W.B."/>
            <person name="Hugenholtz P."/>
            <person name="Klenk H.P."/>
        </authorList>
    </citation>
    <scope>NUCLEOTIDE SEQUENCE [LARGE SCALE GENOMIC DNA]</scope>
    <source>
        <strain evidence="7 8">DSM 45044</strain>
    </source>
</reference>
<dbReference type="InterPro" id="IPR009908">
    <property type="entry name" value="Methylamine_util_MauE"/>
</dbReference>
<evidence type="ECO:0000256" key="5">
    <source>
        <dbReference type="SAM" id="Phobius"/>
    </source>
</evidence>
<feature type="transmembrane region" description="Helical" evidence="5">
    <location>
        <begin position="16"/>
        <end position="35"/>
    </location>
</feature>
<comment type="caution">
    <text evidence="7">The sequence shown here is derived from an EMBL/GenBank/DDBJ whole genome shotgun (WGS) entry which is preliminary data.</text>
</comment>
<keyword evidence="3 5" id="KW-1133">Transmembrane helix</keyword>
<evidence type="ECO:0000313" key="7">
    <source>
        <dbReference type="EMBL" id="TWJ12766.1"/>
    </source>
</evidence>
<evidence type="ECO:0000313" key="8">
    <source>
        <dbReference type="Proteomes" id="UP000321617"/>
    </source>
</evidence>
<evidence type="ECO:0000256" key="2">
    <source>
        <dbReference type="ARBA" id="ARBA00022692"/>
    </source>
</evidence>
<protein>
    <submittedName>
        <fullName evidence="7">Methylamine utilization protein MauE</fullName>
    </submittedName>
</protein>
<keyword evidence="8" id="KW-1185">Reference proteome</keyword>
<feature type="transmembrane region" description="Helical" evidence="5">
    <location>
        <begin position="86"/>
        <end position="105"/>
    </location>
</feature>
<feature type="domain" description="Methylamine utilisation protein MauE" evidence="6">
    <location>
        <begin position="15"/>
        <end position="148"/>
    </location>
</feature>
<accession>A0A562V4F7</accession>
<evidence type="ECO:0000256" key="3">
    <source>
        <dbReference type="ARBA" id="ARBA00022989"/>
    </source>
</evidence>
<feature type="transmembrane region" description="Helical" evidence="5">
    <location>
        <begin position="56"/>
        <end position="80"/>
    </location>
</feature>
<dbReference type="Pfam" id="PF07291">
    <property type="entry name" value="MauE"/>
    <property type="match status" value="1"/>
</dbReference>
<keyword evidence="2 5" id="KW-0812">Transmembrane</keyword>
<dbReference type="OrthoDB" id="5422529at2"/>
<dbReference type="GO" id="GO:0030416">
    <property type="term" value="P:methylamine metabolic process"/>
    <property type="evidence" value="ECO:0007669"/>
    <property type="project" value="InterPro"/>
</dbReference>
<dbReference type="GO" id="GO:0016020">
    <property type="term" value="C:membrane"/>
    <property type="evidence" value="ECO:0007669"/>
    <property type="project" value="UniProtKB-SubCell"/>
</dbReference>
<dbReference type="Proteomes" id="UP000321617">
    <property type="component" value="Unassembled WGS sequence"/>
</dbReference>
<name>A0A562V4F7_9ACTN</name>
<evidence type="ECO:0000256" key="4">
    <source>
        <dbReference type="ARBA" id="ARBA00023136"/>
    </source>
</evidence>
<evidence type="ECO:0000256" key="1">
    <source>
        <dbReference type="ARBA" id="ARBA00004141"/>
    </source>
</evidence>
<sequence length="164" mass="17173">MEAATGESLLDRTVPWVGLAARLIVGGVWLVAGGLKVSDLRSSIRAVQVYELLPNSLAEFVGIVLPLVEVGIGLLLIAGLATQPAAVVSALLLVAFIVGIGSAWARGLQIDCGCFGGGGQLGEGEKPQYLAEILRDIGLLALTGLLVWRPRTPFSADRILFKTK</sequence>
<dbReference type="EMBL" id="VLLL01000006">
    <property type="protein sequence ID" value="TWJ12766.1"/>
    <property type="molecule type" value="Genomic_DNA"/>
</dbReference>
<dbReference type="UniPathway" id="UPA00895"/>
<comment type="subcellular location">
    <subcellularLocation>
        <location evidence="1">Membrane</location>
        <topology evidence="1">Multi-pass membrane protein</topology>
    </subcellularLocation>
</comment>
<gene>
    <name evidence="7" type="ORF">LX16_3530</name>
</gene>
<organism evidence="7 8">
    <name type="scientific">Stackebrandtia albiflava</name>
    <dbReference type="NCBI Taxonomy" id="406432"/>
    <lineage>
        <taxon>Bacteria</taxon>
        <taxon>Bacillati</taxon>
        <taxon>Actinomycetota</taxon>
        <taxon>Actinomycetes</taxon>
        <taxon>Glycomycetales</taxon>
        <taxon>Glycomycetaceae</taxon>
        <taxon>Stackebrandtia</taxon>
    </lineage>
</organism>